<keyword evidence="6" id="KW-1185">Reference proteome</keyword>
<protein>
    <recommendedName>
        <fullName evidence="4">Crinkler effector protein N-terminal domain-containing protein</fullName>
    </recommendedName>
</protein>
<dbReference type="KEGG" id="blac:94353542"/>
<organism evidence="5 6">
    <name type="scientific">Bremia lactucae</name>
    <name type="common">Lettuce downy mildew</name>
    <dbReference type="NCBI Taxonomy" id="4779"/>
    <lineage>
        <taxon>Eukaryota</taxon>
        <taxon>Sar</taxon>
        <taxon>Stramenopiles</taxon>
        <taxon>Oomycota</taxon>
        <taxon>Peronosporomycetes</taxon>
        <taxon>Peronosporales</taxon>
        <taxon>Peronosporaceae</taxon>
        <taxon>Bremia</taxon>
    </lineage>
</organism>
<dbReference type="GeneID" id="94353542"/>
<dbReference type="Pfam" id="PF20147">
    <property type="entry name" value="Crinkler"/>
    <property type="match status" value="1"/>
</dbReference>
<evidence type="ECO:0000259" key="4">
    <source>
        <dbReference type="Pfam" id="PF20147"/>
    </source>
</evidence>
<evidence type="ECO:0000256" key="1">
    <source>
        <dbReference type="ARBA" id="ARBA00004340"/>
    </source>
</evidence>
<keyword evidence="3" id="KW-0964">Secreted</keyword>
<dbReference type="AlphaFoldDB" id="A0A976IHE7"/>
<feature type="domain" description="Crinkler effector protein N-terminal" evidence="4">
    <location>
        <begin position="2"/>
        <end position="115"/>
    </location>
</feature>
<evidence type="ECO:0000256" key="3">
    <source>
        <dbReference type="ARBA" id="ARBA00022525"/>
    </source>
</evidence>
<dbReference type="EMBL" id="SHOA02000015">
    <property type="protein sequence ID" value="TDH71848.1"/>
    <property type="molecule type" value="Genomic_DNA"/>
</dbReference>
<dbReference type="GO" id="GO:0005576">
    <property type="term" value="C:extracellular region"/>
    <property type="evidence" value="ECO:0007669"/>
    <property type="project" value="UniProtKB-SubCell"/>
</dbReference>
<dbReference type="RefSeq" id="XP_067821347.1">
    <property type="nucleotide sequence ID" value="XM_067967871.1"/>
</dbReference>
<proteinExistence type="predicted"/>
<sequence length="798" mass="88717">MVKLLCALVGEGNVFSVDIDGKELVGDLKKAIKTENPYKIKCSAAALKLYLARKGNAWLSDSEPSAQHLIAGNVNDDIKIMLNCKPLKTSWPIQDCLDEKQLPAPQLNQIHVLVVVPIDTVPQFVHPKQTLTISPNSARVKIVERYETVSKTLAKTEQVESLSKTIRIILEGNFKVTPFVVLENSSGTGKTQMAFNLDATGKFDVFYIWCAKLGDSAQSICAAYISRARAFGICLEDDFDMTKPEGDSTGSIISLQHTAYLSLYGFIYAALLGKNEVDRAVRTRKDVEKALEDRAASGKKPFIFFLDEFPRDIDRETALSDHETSMPAPTTQEAYDHKRRLRLMLNVFRSFGLVVIASSTSGTARTSALVSSGSRTDSDYLWCTVHPLFPRTVIGCDIGMLPTVIQNIIANSRPLFTEIALEYMRKKPWSVGSNTVNYLNALVGHSARIFAMMKGGRPLDFKIGQLCLLLCSSYRAEDGKANLIDGHYACLDEQKTFGLMLNGTGHLYKVEGEIEADKAKDEAQDKRTWECRNVFPHPANDVLLHLTLTGGKSYHPFGRPLREVLLSLSTTTLYLHGTNEPMNDGQRLEALVSAAVVMASHVDGLGGVALTTFLGRLLVELGVSSQDEKIELPLGFEICENWVIPFLSPPNVEWPAWLLHDESMQFDNLVRTANGDTIDFRIDSGLISVECKDHKRPLSLETIKEILLHVPADSKVHVVVTRSLQKHYFTKKGTYATFVREHNLPLMDIYHVSYGSTLKEIVGMENQESQKVQCMDNGSTKHCEKKLVIFIEIGNGRI</sequence>
<dbReference type="GO" id="GO:0043657">
    <property type="term" value="C:host cell"/>
    <property type="evidence" value="ECO:0007669"/>
    <property type="project" value="UniProtKB-SubCell"/>
</dbReference>
<comment type="subcellular location">
    <subcellularLocation>
        <location evidence="1">Host cell</location>
    </subcellularLocation>
    <subcellularLocation>
        <location evidence="2">Secreted</location>
    </subcellularLocation>
</comment>
<name>A0A976IHE7_BRELC</name>
<evidence type="ECO:0000256" key="2">
    <source>
        <dbReference type="ARBA" id="ARBA00004613"/>
    </source>
</evidence>
<gene>
    <name evidence="5" type="ORF">CCR75_009835</name>
</gene>
<dbReference type="Proteomes" id="UP000294530">
    <property type="component" value="Unassembled WGS sequence"/>
</dbReference>
<accession>A0A976IHE7</accession>
<dbReference type="OrthoDB" id="97107at2759"/>
<evidence type="ECO:0000313" key="6">
    <source>
        <dbReference type="Proteomes" id="UP000294530"/>
    </source>
</evidence>
<evidence type="ECO:0000313" key="5">
    <source>
        <dbReference type="EMBL" id="TDH71848.1"/>
    </source>
</evidence>
<comment type="caution">
    <text evidence="5">The sequence shown here is derived from an EMBL/GenBank/DDBJ whole genome shotgun (WGS) entry which is preliminary data.</text>
</comment>
<reference evidence="5 6" key="1">
    <citation type="journal article" date="2021" name="Genome Biol.">
        <title>AFLAP: assembly-free linkage analysis pipeline using k-mers from genome sequencing data.</title>
        <authorList>
            <person name="Fletcher K."/>
            <person name="Zhang L."/>
            <person name="Gil J."/>
            <person name="Han R."/>
            <person name="Cavanaugh K."/>
            <person name="Michelmore R."/>
        </authorList>
    </citation>
    <scope>NUCLEOTIDE SEQUENCE [LARGE SCALE GENOMIC DNA]</scope>
    <source>
        <strain evidence="5 6">SF5</strain>
    </source>
</reference>
<dbReference type="InterPro" id="IPR045379">
    <property type="entry name" value="Crinkler_N"/>
</dbReference>